<proteinExistence type="predicted"/>
<evidence type="ECO:0000313" key="2">
    <source>
        <dbReference type="EMBL" id="UTW03731.1"/>
    </source>
</evidence>
<dbReference type="Pfam" id="PF06496">
    <property type="entry name" value="DUF1097"/>
    <property type="match status" value="1"/>
</dbReference>
<name>A0ABY5GVX9_9GAMM</name>
<keyword evidence="3" id="KW-1185">Reference proteome</keyword>
<evidence type="ECO:0000313" key="3">
    <source>
        <dbReference type="Proteomes" id="UP001059950"/>
    </source>
</evidence>
<gene>
    <name evidence="2" type="ORF">KDX31_01440</name>
</gene>
<keyword evidence="1" id="KW-1133">Transmembrane helix</keyword>
<protein>
    <submittedName>
        <fullName evidence="2">DUF1097 domain-containing protein</fullName>
    </submittedName>
</protein>
<keyword evidence="1" id="KW-0812">Transmembrane</keyword>
<reference evidence="2" key="1">
    <citation type="submission" date="2021-04" db="EMBL/GenBank/DDBJ databases">
        <title>Oceanospirillales bacteria with DddD are important DMSP degraders in coastal seawater.</title>
        <authorList>
            <person name="Liu J."/>
        </authorList>
    </citation>
    <scope>NUCLEOTIDE SEQUENCE</scope>
    <source>
        <strain evidence="2">GY6</strain>
    </source>
</reference>
<feature type="transmembrane region" description="Helical" evidence="1">
    <location>
        <begin position="56"/>
        <end position="76"/>
    </location>
</feature>
<evidence type="ECO:0000256" key="1">
    <source>
        <dbReference type="SAM" id="Phobius"/>
    </source>
</evidence>
<dbReference type="InterPro" id="IPR009476">
    <property type="entry name" value="DUF1097"/>
</dbReference>
<dbReference type="Proteomes" id="UP001059950">
    <property type="component" value="Chromosome"/>
</dbReference>
<sequence length="175" mass="17827">MKNLTALSISISLLGGLATYLAIGPLNGIFLIWAVFVAWGAFFAVGGTADAMKNTIVCGIFGVFLAWAAALIIINLPMAESLGLPLWAGIVVAATVLILCLAANIPALATIPASVFGYAPTFAYLLQTSGTLSNDVLLAANLSNPLLLISVSIIVGTLFGFASGQLGAKLTTAEA</sequence>
<feature type="transmembrane region" description="Helical" evidence="1">
    <location>
        <begin position="82"/>
        <end position="101"/>
    </location>
</feature>
<feature type="transmembrane region" description="Helical" evidence="1">
    <location>
        <begin position="108"/>
        <end position="126"/>
    </location>
</feature>
<feature type="transmembrane region" description="Helical" evidence="1">
    <location>
        <begin position="146"/>
        <end position="168"/>
    </location>
</feature>
<keyword evidence="1" id="KW-0472">Membrane</keyword>
<dbReference type="EMBL" id="CP073344">
    <property type="protein sequence ID" value="UTW03731.1"/>
    <property type="molecule type" value="Genomic_DNA"/>
</dbReference>
<organism evidence="2 3">
    <name type="scientific">Amphritea atlantica</name>
    <dbReference type="NCBI Taxonomy" id="355243"/>
    <lineage>
        <taxon>Bacteria</taxon>
        <taxon>Pseudomonadati</taxon>
        <taxon>Pseudomonadota</taxon>
        <taxon>Gammaproteobacteria</taxon>
        <taxon>Oceanospirillales</taxon>
        <taxon>Oceanospirillaceae</taxon>
        <taxon>Amphritea</taxon>
    </lineage>
</organism>
<feature type="transmembrane region" description="Helical" evidence="1">
    <location>
        <begin position="28"/>
        <end position="49"/>
    </location>
</feature>
<accession>A0ABY5GVX9</accession>